<dbReference type="SUPFAM" id="SSF51206">
    <property type="entry name" value="cAMP-binding domain-like"/>
    <property type="match status" value="1"/>
</dbReference>
<protein>
    <recommendedName>
        <fullName evidence="3">Cyclic nucleotide-binding domain-containing protein</fullName>
    </recommendedName>
</protein>
<feature type="domain" description="Cyclic nucleotide-binding" evidence="3">
    <location>
        <begin position="496"/>
        <end position="601"/>
    </location>
</feature>
<keyword evidence="2" id="KW-1133">Transmembrane helix</keyword>
<dbReference type="Proteomes" id="UP001178507">
    <property type="component" value="Unassembled WGS sequence"/>
</dbReference>
<feature type="transmembrane region" description="Helical" evidence="2">
    <location>
        <begin position="139"/>
        <end position="156"/>
    </location>
</feature>
<feature type="transmembrane region" description="Helical" evidence="2">
    <location>
        <begin position="283"/>
        <end position="300"/>
    </location>
</feature>
<evidence type="ECO:0000256" key="1">
    <source>
        <dbReference type="SAM" id="MobiDB-lite"/>
    </source>
</evidence>
<dbReference type="GO" id="GO:0098855">
    <property type="term" value="C:HCN channel complex"/>
    <property type="evidence" value="ECO:0007669"/>
    <property type="project" value="TreeGrafter"/>
</dbReference>
<dbReference type="EMBL" id="CAUJNA010000861">
    <property type="protein sequence ID" value="CAJ1381973.1"/>
    <property type="molecule type" value="Genomic_DNA"/>
</dbReference>
<dbReference type="GO" id="GO:0005249">
    <property type="term" value="F:voltage-gated potassium channel activity"/>
    <property type="evidence" value="ECO:0007669"/>
    <property type="project" value="TreeGrafter"/>
</dbReference>
<comment type="caution">
    <text evidence="4">The sequence shown here is derived from an EMBL/GenBank/DDBJ whole genome shotgun (WGS) entry which is preliminary data.</text>
</comment>
<feature type="compositionally biased region" description="Basic and acidic residues" evidence="1">
    <location>
        <begin position="741"/>
        <end position="750"/>
    </location>
</feature>
<dbReference type="InterPro" id="IPR000595">
    <property type="entry name" value="cNMP-bd_dom"/>
</dbReference>
<feature type="region of interest" description="Disordered" evidence="1">
    <location>
        <begin position="712"/>
        <end position="779"/>
    </location>
</feature>
<name>A0AA36I6F5_9DINO</name>
<dbReference type="AlphaFoldDB" id="A0AA36I6F5"/>
<dbReference type="InterPro" id="IPR013099">
    <property type="entry name" value="K_chnl_dom"/>
</dbReference>
<sequence length="855" mass="96678">MTVTVGKRLSVQIVPGEPSESDEHEEKEQALPIPRSRGGSATPSPRSKKGGDSTRDQADLSTLISRKSIQKSTFHRFSIFASVFDLRAAVPADEVPRLLDRHGTHYIVQSAEPEGCCAWTSKWSLKLASWARGWARQELVIHPLCFLSLLVGPFMLAFESTCADGERLFILCVKIFHLVCTSAYLVFAVIHFISSPLNPWPALWKARSFRFRLLSHKAENLHPALVQQLHARGGPATDHSQAEAASPIRSLRFWVPVFDFIVFLSLIAEIINLWQRPARIDSFIHWAWLLVLAKGFRLLVPPSEFVPSNLMIDGLVLGMWLFVVIHLCSCLLSLASVLQVQRGSEDAWAAPELLEPGGSSCRRFYMLSWYYTSTTVTSIGYGDITPKNSYERLFASGVMIFSQLYFAKVFADLTFLTSMYNQWTLQRHQRMTQTKSALESMNIPKTLIQRVQACQAYVWDVQKERRAKNCFEDLTSQLQEEVKLVLYSRLVIQVPFLQMVDARALRFLIGRLQDQVFLPADFIICRGDIGNEMFFLREGFAGVFTCTKAPHWEDEEIKKVEKGSHFGEIALLTGQLRTAWIMARVYCLTSVLQGSAIDNLMAQDPTSICSLIKNFQDMLKLKPSLHWPDLKQRLNREFDPDDSHRHELYDFVCSGDDGLAPAGLITWTRYQVLLSRIQVSQLDQKLLWAELDEEQCGSVSFEHFVETVYGQPPMSSDDESDAASTRSPLKSVSIKSGRAGMKADADRKDSLVSNKSSKSSRLHSMSYRSKSMYRGRKGKMDSESALLHRMLVLEEKLDVLMSVTPGAQSHVLENHRLQSGRPSIEEGSCYRAREPADMSTVVSRQLDSVGLWVRD</sequence>
<evidence type="ECO:0000259" key="3">
    <source>
        <dbReference type="PROSITE" id="PS50042"/>
    </source>
</evidence>
<dbReference type="PROSITE" id="PS00888">
    <property type="entry name" value="CNMP_BINDING_1"/>
    <property type="match status" value="1"/>
</dbReference>
<keyword evidence="2" id="KW-0472">Membrane</keyword>
<evidence type="ECO:0000313" key="4">
    <source>
        <dbReference type="EMBL" id="CAJ1381973.1"/>
    </source>
</evidence>
<evidence type="ECO:0000313" key="5">
    <source>
        <dbReference type="Proteomes" id="UP001178507"/>
    </source>
</evidence>
<dbReference type="PROSITE" id="PS00889">
    <property type="entry name" value="CNMP_BINDING_2"/>
    <property type="match status" value="1"/>
</dbReference>
<feature type="transmembrane region" description="Helical" evidence="2">
    <location>
        <begin position="253"/>
        <end position="271"/>
    </location>
</feature>
<dbReference type="SUPFAM" id="SSF81324">
    <property type="entry name" value="Voltage-gated potassium channels"/>
    <property type="match status" value="1"/>
</dbReference>
<dbReference type="PANTHER" id="PTHR45689">
    <property type="entry name" value="I[[H]] CHANNEL, ISOFORM E"/>
    <property type="match status" value="1"/>
</dbReference>
<proteinExistence type="predicted"/>
<feature type="region of interest" description="Disordered" evidence="1">
    <location>
        <begin position="1"/>
        <end position="57"/>
    </location>
</feature>
<dbReference type="Gene3D" id="1.10.287.630">
    <property type="entry name" value="Helix hairpin bin"/>
    <property type="match status" value="1"/>
</dbReference>
<gene>
    <name evidence="4" type="ORF">EVOR1521_LOCUS9488</name>
</gene>
<dbReference type="GO" id="GO:0003254">
    <property type="term" value="P:regulation of membrane depolarization"/>
    <property type="evidence" value="ECO:0007669"/>
    <property type="project" value="TreeGrafter"/>
</dbReference>
<feature type="transmembrane region" description="Helical" evidence="2">
    <location>
        <begin position="168"/>
        <end position="193"/>
    </location>
</feature>
<keyword evidence="5" id="KW-1185">Reference proteome</keyword>
<dbReference type="InterPro" id="IPR051413">
    <property type="entry name" value="K/Na_HCN_channel"/>
</dbReference>
<dbReference type="GO" id="GO:0035725">
    <property type="term" value="P:sodium ion transmembrane transport"/>
    <property type="evidence" value="ECO:0007669"/>
    <property type="project" value="TreeGrafter"/>
</dbReference>
<dbReference type="CDD" id="cd00038">
    <property type="entry name" value="CAP_ED"/>
    <property type="match status" value="1"/>
</dbReference>
<accession>A0AA36I6F5</accession>
<dbReference type="PANTHER" id="PTHR45689:SF5">
    <property type="entry name" value="I[[H]] CHANNEL, ISOFORM E"/>
    <property type="match status" value="1"/>
</dbReference>
<dbReference type="SMART" id="SM00100">
    <property type="entry name" value="cNMP"/>
    <property type="match status" value="1"/>
</dbReference>
<feature type="compositionally biased region" description="Low complexity" evidence="1">
    <location>
        <begin position="751"/>
        <end position="770"/>
    </location>
</feature>
<feature type="compositionally biased region" description="Polar residues" evidence="1">
    <location>
        <begin position="722"/>
        <end position="734"/>
    </location>
</feature>
<organism evidence="4 5">
    <name type="scientific">Effrenium voratum</name>
    <dbReference type="NCBI Taxonomy" id="2562239"/>
    <lineage>
        <taxon>Eukaryota</taxon>
        <taxon>Sar</taxon>
        <taxon>Alveolata</taxon>
        <taxon>Dinophyceae</taxon>
        <taxon>Suessiales</taxon>
        <taxon>Symbiodiniaceae</taxon>
        <taxon>Effrenium</taxon>
    </lineage>
</organism>
<dbReference type="Gene3D" id="2.60.120.10">
    <property type="entry name" value="Jelly Rolls"/>
    <property type="match status" value="1"/>
</dbReference>
<dbReference type="InterPro" id="IPR014710">
    <property type="entry name" value="RmlC-like_jellyroll"/>
</dbReference>
<dbReference type="PROSITE" id="PS50042">
    <property type="entry name" value="CNMP_BINDING_3"/>
    <property type="match status" value="1"/>
</dbReference>
<dbReference type="Pfam" id="PF00027">
    <property type="entry name" value="cNMP_binding"/>
    <property type="match status" value="1"/>
</dbReference>
<feature type="transmembrane region" description="Helical" evidence="2">
    <location>
        <begin position="320"/>
        <end position="338"/>
    </location>
</feature>
<evidence type="ECO:0000256" key="2">
    <source>
        <dbReference type="SAM" id="Phobius"/>
    </source>
</evidence>
<reference evidence="4" key="1">
    <citation type="submission" date="2023-08" db="EMBL/GenBank/DDBJ databases">
        <authorList>
            <person name="Chen Y."/>
            <person name="Shah S."/>
            <person name="Dougan E. K."/>
            <person name="Thang M."/>
            <person name="Chan C."/>
        </authorList>
    </citation>
    <scope>NUCLEOTIDE SEQUENCE</scope>
</reference>
<dbReference type="Gene3D" id="1.10.287.70">
    <property type="match status" value="1"/>
</dbReference>
<dbReference type="Pfam" id="PF07885">
    <property type="entry name" value="Ion_trans_2"/>
    <property type="match status" value="1"/>
</dbReference>
<dbReference type="InterPro" id="IPR018490">
    <property type="entry name" value="cNMP-bd_dom_sf"/>
</dbReference>
<keyword evidence="2" id="KW-0812">Transmembrane</keyword>
<dbReference type="InterPro" id="IPR018488">
    <property type="entry name" value="cNMP-bd_CS"/>
</dbReference>